<comment type="caution">
    <text evidence="1">The sequence shown here is derived from an EMBL/GenBank/DDBJ whole genome shotgun (WGS) entry which is preliminary data.</text>
</comment>
<accession>A0A0F9AWH7</accession>
<proteinExistence type="predicted"/>
<sequence length="95" mass="10605">MTEPSQPDTDSSTHLEWHSATHNIVEVDTHEVIAREVARIDGERIVRAVNNHAKLLAMLERVLTTTLEIDRTLGHGHFNPGTLQKMADVITEAQS</sequence>
<dbReference type="AlphaFoldDB" id="A0A0F9AWH7"/>
<evidence type="ECO:0000313" key="1">
    <source>
        <dbReference type="EMBL" id="KKK76581.1"/>
    </source>
</evidence>
<name>A0A0F9AWH7_9ZZZZ</name>
<dbReference type="EMBL" id="LAZR01055343">
    <property type="protein sequence ID" value="KKK76581.1"/>
    <property type="molecule type" value="Genomic_DNA"/>
</dbReference>
<organism evidence="1">
    <name type="scientific">marine sediment metagenome</name>
    <dbReference type="NCBI Taxonomy" id="412755"/>
    <lineage>
        <taxon>unclassified sequences</taxon>
        <taxon>metagenomes</taxon>
        <taxon>ecological metagenomes</taxon>
    </lineage>
</organism>
<protein>
    <submittedName>
        <fullName evidence="1">Uncharacterized protein</fullName>
    </submittedName>
</protein>
<gene>
    <name evidence="1" type="ORF">LCGC14_2862210</name>
</gene>
<reference evidence="1" key="1">
    <citation type="journal article" date="2015" name="Nature">
        <title>Complex archaea that bridge the gap between prokaryotes and eukaryotes.</title>
        <authorList>
            <person name="Spang A."/>
            <person name="Saw J.H."/>
            <person name="Jorgensen S.L."/>
            <person name="Zaremba-Niedzwiedzka K."/>
            <person name="Martijn J."/>
            <person name="Lind A.E."/>
            <person name="van Eijk R."/>
            <person name="Schleper C."/>
            <person name="Guy L."/>
            <person name="Ettema T.J."/>
        </authorList>
    </citation>
    <scope>NUCLEOTIDE SEQUENCE</scope>
</reference>